<comment type="caution">
    <text evidence="2">The sequence shown here is derived from an EMBL/GenBank/DDBJ whole genome shotgun (WGS) entry which is preliminary data.</text>
</comment>
<dbReference type="AlphaFoldDB" id="A0A9Q1EJT1"/>
<sequence>MRPVYNLHMPLCGGNPPGEYAPRRKRQSGKGMACLEPVHFRWPTVCLTLKPKTAPALQQPYRFLQVTLVTVTRYGGGLRAEVVRPPDPLLIRGLSLCVPAGSEAHPPSGLRVPEGRAGVEPAHGSNLPGIRGS</sequence>
<dbReference type="Proteomes" id="UP001152622">
    <property type="component" value="Chromosome 16"/>
</dbReference>
<keyword evidence="3" id="KW-1185">Reference proteome</keyword>
<accession>A0A9Q1EJT1</accession>
<proteinExistence type="predicted"/>
<feature type="region of interest" description="Disordered" evidence="1">
    <location>
        <begin position="102"/>
        <end position="133"/>
    </location>
</feature>
<name>A0A9Q1EJT1_SYNKA</name>
<organism evidence="2 3">
    <name type="scientific">Synaphobranchus kaupii</name>
    <name type="common">Kaup's arrowtooth eel</name>
    <dbReference type="NCBI Taxonomy" id="118154"/>
    <lineage>
        <taxon>Eukaryota</taxon>
        <taxon>Metazoa</taxon>
        <taxon>Chordata</taxon>
        <taxon>Craniata</taxon>
        <taxon>Vertebrata</taxon>
        <taxon>Euteleostomi</taxon>
        <taxon>Actinopterygii</taxon>
        <taxon>Neopterygii</taxon>
        <taxon>Teleostei</taxon>
        <taxon>Anguilliformes</taxon>
        <taxon>Synaphobranchidae</taxon>
        <taxon>Synaphobranchus</taxon>
    </lineage>
</organism>
<evidence type="ECO:0000256" key="1">
    <source>
        <dbReference type="SAM" id="MobiDB-lite"/>
    </source>
</evidence>
<dbReference type="EMBL" id="JAINUF010000016">
    <property type="protein sequence ID" value="KAJ8340136.1"/>
    <property type="molecule type" value="Genomic_DNA"/>
</dbReference>
<gene>
    <name evidence="2" type="ORF">SKAU_G00347690</name>
</gene>
<evidence type="ECO:0000313" key="3">
    <source>
        <dbReference type="Proteomes" id="UP001152622"/>
    </source>
</evidence>
<protein>
    <submittedName>
        <fullName evidence="2">Uncharacterized protein</fullName>
    </submittedName>
</protein>
<reference evidence="2" key="1">
    <citation type="journal article" date="2023" name="Science">
        <title>Genome structures resolve the early diversification of teleost fishes.</title>
        <authorList>
            <person name="Parey E."/>
            <person name="Louis A."/>
            <person name="Montfort J."/>
            <person name="Bouchez O."/>
            <person name="Roques C."/>
            <person name="Iampietro C."/>
            <person name="Lluch J."/>
            <person name="Castinel A."/>
            <person name="Donnadieu C."/>
            <person name="Desvignes T."/>
            <person name="Floi Bucao C."/>
            <person name="Jouanno E."/>
            <person name="Wen M."/>
            <person name="Mejri S."/>
            <person name="Dirks R."/>
            <person name="Jansen H."/>
            <person name="Henkel C."/>
            <person name="Chen W.J."/>
            <person name="Zahm M."/>
            <person name="Cabau C."/>
            <person name="Klopp C."/>
            <person name="Thompson A.W."/>
            <person name="Robinson-Rechavi M."/>
            <person name="Braasch I."/>
            <person name="Lecointre G."/>
            <person name="Bobe J."/>
            <person name="Postlethwait J.H."/>
            <person name="Berthelot C."/>
            <person name="Roest Crollius H."/>
            <person name="Guiguen Y."/>
        </authorList>
    </citation>
    <scope>NUCLEOTIDE SEQUENCE</scope>
    <source>
        <strain evidence="2">WJC10195</strain>
    </source>
</reference>
<evidence type="ECO:0000313" key="2">
    <source>
        <dbReference type="EMBL" id="KAJ8340136.1"/>
    </source>
</evidence>